<evidence type="ECO:0000256" key="1">
    <source>
        <dbReference type="HAMAP-Rule" id="MF_00652"/>
    </source>
</evidence>
<accession>A0A3G9G8M2</accession>
<dbReference type="RefSeq" id="WP_126423966.1">
    <property type="nucleotide sequence ID" value="NZ_AP018828.1"/>
</dbReference>
<dbReference type="OrthoDB" id="9777133at2"/>
<comment type="similarity">
    <text evidence="1">Belongs to the UPF0246 family.</text>
</comment>
<organism evidence="3 4">
    <name type="scientific">Asticcacaulis excentricus</name>
    <dbReference type="NCBI Taxonomy" id="78587"/>
    <lineage>
        <taxon>Bacteria</taxon>
        <taxon>Pseudomonadati</taxon>
        <taxon>Pseudomonadota</taxon>
        <taxon>Alphaproteobacteria</taxon>
        <taxon>Caulobacterales</taxon>
        <taxon>Caulobacteraceae</taxon>
        <taxon>Asticcacaulis</taxon>
    </lineage>
</organism>
<gene>
    <name evidence="3" type="ORF">EM6_3012</name>
</gene>
<sequence length="255" mass="28290">MILLLSPAKSLDETPVSPPLPTSEPRFTRETQSLLKVMKGKKPADLQRLMDISAKLGELNHQRYKAFADQAALPAALMFDGDVYTGLKARDLDAEGLAFAQDHVRILSGLYGLLRPLDLIRPYRLEMGTGLETGKGSTLYAFWGDRIAKEIVADAKATGSDTVLNLASQEYARAALTKALKLKVIEVKFLEIKGDKTSMISFFAKKARGLMARYVIDHRITDPQAAKAFDSEGYRFVPEHSSETVWTFSRKHADV</sequence>
<dbReference type="Pfam" id="PF03883">
    <property type="entry name" value="H2O2_YaaD"/>
    <property type="match status" value="1"/>
</dbReference>
<dbReference type="InterPro" id="IPR005583">
    <property type="entry name" value="YaaA"/>
</dbReference>
<evidence type="ECO:0000313" key="4">
    <source>
        <dbReference type="Proteomes" id="UP000278756"/>
    </source>
</evidence>
<proteinExistence type="inferred from homology"/>
<dbReference type="NCBIfam" id="NF002542">
    <property type="entry name" value="PRK02101.1-3"/>
    <property type="match status" value="1"/>
</dbReference>
<dbReference type="HAMAP" id="MF_00652">
    <property type="entry name" value="UPF0246"/>
    <property type="match status" value="1"/>
</dbReference>
<reference evidence="4" key="2">
    <citation type="journal article" date="2017" name="Plant Physiol. Biochem.">
        <title>Differential oxidative and antioxidative response of duckweed Lemna minor toward plant growth promoting/inhibiting bacteria.</title>
        <authorList>
            <person name="Ishizawa H."/>
            <person name="Kuroda M."/>
            <person name="Morikawa M."/>
            <person name="Ike M."/>
        </authorList>
    </citation>
    <scope>NUCLEOTIDE SEQUENCE [LARGE SCALE GENOMIC DNA]</scope>
    <source>
        <strain evidence="4">M6</strain>
    </source>
</reference>
<dbReference type="EMBL" id="AP018828">
    <property type="protein sequence ID" value="BBF82375.1"/>
    <property type="molecule type" value="Genomic_DNA"/>
</dbReference>
<dbReference type="AlphaFoldDB" id="A0A3G9G8M2"/>
<feature type="region of interest" description="Disordered" evidence="2">
    <location>
        <begin position="1"/>
        <end position="28"/>
    </location>
</feature>
<name>A0A3G9G8M2_9CAUL</name>
<protein>
    <recommendedName>
        <fullName evidence="1">UPF0246 protein EM6_3012</fullName>
    </recommendedName>
</protein>
<reference evidence="4" key="1">
    <citation type="journal article" date="2017" name="Biotechnol. Biofuels">
        <title>Evaluation of environmental bacterial communities as a factor affecting the growth of duckweed Lemna minor.</title>
        <authorList>
            <person name="Ishizawa H."/>
            <person name="Kuroda M."/>
            <person name="Morikawa M."/>
            <person name="Ike M."/>
        </authorList>
    </citation>
    <scope>NUCLEOTIDE SEQUENCE [LARGE SCALE GENOMIC DNA]</scope>
    <source>
        <strain evidence="4">M6</strain>
    </source>
</reference>
<dbReference type="Proteomes" id="UP000278756">
    <property type="component" value="Chromosome 2"/>
</dbReference>
<evidence type="ECO:0000313" key="3">
    <source>
        <dbReference type="EMBL" id="BBF82375.1"/>
    </source>
</evidence>
<dbReference type="PANTHER" id="PTHR30283">
    <property type="entry name" value="PEROXIDE STRESS RESPONSE PROTEIN YAAA"/>
    <property type="match status" value="1"/>
</dbReference>
<dbReference type="GO" id="GO:0005829">
    <property type="term" value="C:cytosol"/>
    <property type="evidence" value="ECO:0007669"/>
    <property type="project" value="TreeGrafter"/>
</dbReference>
<dbReference type="PANTHER" id="PTHR30283:SF4">
    <property type="entry name" value="PEROXIDE STRESS RESISTANCE PROTEIN YAAA"/>
    <property type="match status" value="1"/>
</dbReference>
<dbReference type="GO" id="GO:0033194">
    <property type="term" value="P:response to hydroperoxide"/>
    <property type="evidence" value="ECO:0007669"/>
    <property type="project" value="TreeGrafter"/>
</dbReference>
<evidence type="ECO:0000256" key="2">
    <source>
        <dbReference type="SAM" id="MobiDB-lite"/>
    </source>
</evidence>